<keyword evidence="2" id="KW-1185">Reference proteome</keyword>
<gene>
    <name evidence="1" type="ORF">BTN50_0610</name>
</gene>
<dbReference type="KEGG" id="elux:BTN50_0610"/>
<accession>A0A291B800</accession>
<name>A0A291B800_9GAMM</name>
<dbReference type="Proteomes" id="UP000218160">
    <property type="component" value="Chromosome 1"/>
</dbReference>
<protein>
    <recommendedName>
        <fullName evidence="3">Mobile element protein</fullName>
    </recommendedName>
</protein>
<organism evidence="1 2">
    <name type="scientific">Candidatus Enterovibrio altilux</name>
    <dbReference type="NCBI Taxonomy" id="1927128"/>
    <lineage>
        <taxon>Bacteria</taxon>
        <taxon>Pseudomonadati</taxon>
        <taxon>Pseudomonadota</taxon>
        <taxon>Gammaproteobacteria</taxon>
        <taxon>Vibrionales</taxon>
        <taxon>Vibrionaceae</taxon>
        <taxon>Enterovibrio</taxon>
    </lineage>
</organism>
<evidence type="ECO:0008006" key="3">
    <source>
        <dbReference type="Google" id="ProtNLM"/>
    </source>
</evidence>
<reference evidence="2" key="1">
    <citation type="submission" date="2017-04" db="EMBL/GenBank/DDBJ databases">
        <title>Genome evolution of the luminous symbionts of deep sea anglerfish.</title>
        <authorList>
            <person name="Hendry T.A."/>
        </authorList>
    </citation>
    <scope>NUCLEOTIDE SEQUENCE [LARGE SCALE GENOMIC DNA]</scope>
</reference>
<dbReference type="EMBL" id="CP020660">
    <property type="protein sequence ID" value="ATF09132.1"/>
    <property type="molecule type" value="Genomic_DNA"/>
</dbReference>
<evidence type="ECO:0000313" key="2">
    <source>
        <dbReference type="Proteomes" id="UP000218160"/>
    </source>
</evidence>
<sequence length="56" mass="6356">MEKTLCLRDYNAQISETYAIIKTLNKLTELGILKTKPLEYGVSYFGSLVDAQIMRA</sequence>
<evidence type="ECO:0000313" key="1">
    <source>
        <dbReference type="EMBL" id="ATF09132.1"/>
    </source>
</evidence>
<proteinExistence type="predicted"/>
<dbReference type="AlphaFoldDB" id="A0A291B800"/>